<comment type="caution">
    <text evidence="2">The sequence shown here is derived from an EMBL/GenBank/DDBJ whole genome shotgun (WGS) entry which is preliminary data.</text>
</comment>
<dbReference type="InterPro" id="IPR011055">
    <property type="entry name" value="Dup_hybrid_motif"/>
</dbReference>
<dbReference type="PANTHER" id="PTHR21666">
    <property type="entry name" value="PEPTIDASE-RELATED"/>
    <property type="match status" value="1"/>
</dbReference>
<reference evidence="2 3" key="1">
    <citation type="journal article" date="2011" name="J. Bacteriol.">
        <title>Genome sequence of 'Pedosphaera parvula' Ellin514, an aerobic Verrucomicrobial isolate from pasture soil.</title>
        <authorList>
            <person name="Kant R."/>
            <person name="van Passel M.W."/>
            <person name="Sangwan P."/>
            <person name="Palva A."/>
            <person name="Lucas S."/>
            <person name="Copeland A."/>
            <person name="Lapidus A."/>
            <person name="Glavina Del Rio T."/>
            <person name="Dalin E."/>
            <person name="Tice H."/>
            <person name="Bruce D."/>
            <person name="Goodwin L."/>
            <person name="Pitluck S."/>
            <person name="Chertkov O."/>
            <person name="Larimer F.W."/>
            <person name="Land M.L."/>
            <person name="Hauser L."/>
            <person name="Brettin T.S."/>
            <person name="Detter J.C."/>
            <person name="Han S."/>
            <person name="de Vos W.M."/>
            <person name="Janssen P.H."/>
            <person name="Smidt H."/>
        </authorList>
    </citation>
    <scope>NUCLEOTIDE SEQUENCE [LARGE SCALE GENOMIC DNA]</scope>
    <source>
        <strain evidence="2 3">Ellin514</strain>
    </source>
</reference>
<name>B9XMV0_PEDPL</name>
<keyword evidence="3" id="KW-1185">Reference proteome</keyword>
<dbReference type="Pfam" id="PF01551">
    <property type="entry name" value="Peptidase_M23"/>
    <property type="match status" value="1"/>
</dbReference>
<dbReference type="RefSeq" id="WP_007417139.1">
    <property type="nucleotide sequence ID" value="NZ_ABOX02000036.1"/>
</dbReference>
<feature type="domain" description="M23ase beta-sheet core" evidence="1">
    <location>
        <begin position="15"/>
        <end position="80"/>
    </location>
</feature>
<dbReference type="Gene3D" id="2.70.70.10">
    <property type="entry name" value="Glucose Permease (Domain IIA)"/>
    <property type="match status" value="1"/>
</dbReference>
<dbReference type="InterPro" id="IPR016047">
    <property type="entry name" value="M23ase_b-sheet_dom"/>
</dbReference>
<dbReference type="EMBL" id="ABOX02000036">
    <property type="protein sequence ID" value="EEF58875.1"/>
    <property type="molecule type" value="Genomic_DNA"/>
</dbReference>
<sequence>MEIETTNARNAHADYYGNHVKIAVDGKTPNGESIDLIYAHMLAVTVSVGQHLNVGDPVGLSDNTGNSTTEHVHFQSEYRGGAQTCPFYFAHFKYPIVFNPTGTLQVGRVIRVTAPSTPIRTDRFDSSSQITTAYSNQLYFCSYPKRGYYQVFIPNNTSCRSGWIRATEAEEVFAGTVIQALPDNAAFTQLGQLASKYAILSGANDTNNQIGQIVFGGGRFVADQITNGYYRIPLPGASATWGWVKPTARMVVYPQLTNPNLNLATLPNNNFPIRESFSSVGKSMFGRPKFNRSVVNTFSPASPGGDGKALFVTDATNAGDGTSESVLVGKPWHKNYYVQCDVYFNYRPSYLVGDGGYERYGIFLRDDGFAGLDTTFEGAGNAYALLWDADDGRLRAAKLVDGAVTDFLPTITYVTGSGWHTMRIEARGNKIKYLLDGQVLIEATDSTFASGQFGIGYSMHFTGYPAGRGAYFDNFVADTLDVTPPRFGVSLQADGKLHLLLSGDVGSTSAVERATSLSLLDWSFYTNIVNSNATVEFLDETNVPARFYRARRLQ</sequence>
<evidence type="ECO:0000259" key="1">
    <source>
        <dbReference type="Pfam" id="PF01551"/>
    </source>
</evidence>
<protein>
    <submittedName>
        <fullName evidence="2">Peptidase M23</fullName>
    </submittedName>
</protein>
<accession>B9XMV0</accession>
<organism evidence="2 3">
    <name type="scientific">Pedosphaera parvula (strain Ellin514)</name>
    <dbReference type="NCBI Taxonomy" id="320771"/>
    <lineage>
        <taxon>Bacteria</taxon>
        <taxon>Pseudomonadati</taxon>
        <taxon>Verrucomicrobiota</taxon>
        <taxon>Pedosphaerae</taxon>
        <taxon>Pedosphaerales</taxon>
        <taxon>Pedosphaeraceae</taxon>
        <taxon>Pedosphaera</taxon>
    </lineage>
</organism>
<dbReference type="InterPro" id="IPR050570">
    <property type="entry name" value="Cell_wall_metabolism_enzyme"/>
</dbReference>
<dbReference type="CDD" id="cd12797">
    <property type="entry name" value="M23_peptidase"/>
    <property type="match status" value="1"/>
</dbReference>
<dbReference type="GO" id="GO:0004222">
    <property type="term" value="F:metalloendopeptidase activity"/>
    <property type="evidence" value="ECO:0007669"/>
    <property type="project" value="TreeGrafter"/>
</dbReference>
<dbReference type="PANTHER" id="PTHR21666:SF270">
    <property type="entry name" value="MUREIN HYDROLASE ACTIVATOR ENVC"/>
    <property type="match status" value="1"/>
</dbReference>
<dbReference type="STRING" id="320771.Cflav_PD1708"/>
<dbReference type="Gene3D" id="2.60.120.560">
    <property type="entry name" value="Exo-inulinase, domain 1"/>
    <property type="match status" value="1"/>
</dbReference>
<dbReference type="Proteomes" id="UP000003688">
    <property type="component" value="Unassembled WGS sequence"/>
</dbReference>
<dbReference type="SUPFAM" id="SSF51261">
    <property type="entry name" value="Duplicated hybrid motif"/>
    <property type="match status" value="1"/>
</dbReference>
<gene>
    <name evidence="2" type="ORF">Cflav_PD1708</name>
</gene>
<evidence type="ECO:0000313" key="3">
    <source>
        <dbReference type="Proteomes" id="UP000003688"/>
    </source>
</evidence>
<proteinExistence type="predicted"/>
<evidence type="ECO:0000313" key="2">
    <source>
        <dbReference type="EMBL" id="EEF58875.1"/>
    </source>
</evidence>
<dbReference type="AlphaFoldDB" id="B9XMV0"/>